<keyword evidence="5 7" id="KW-1133">Transmembrane helix</keyword>
<name>A0A1T4MSZ5_9FIRM</name>
<dbReference type="PANTHER" id="PTHR30043">
    <property type="entry name" value="PHOSPHONATES TRANSPORT SYSTEM PERMEASE PROTEIN"/>
    <property type="match status" value="1"/>
</dbReference>
<evidence type="ECO:0000256" key="5">
    <source>
        <dbReference type="ARBA" id="ARBA00022989"/>
    </source>
</evidence>
<evidence type="ECO:0000256" key="4">
    <source>
        <dbReference type="ARBA" id="ARBA00022692"/>
    </source>
</evidence>
<accession>A0A1T4MSZ5</accession>
<gene>
    <name evidence="9" type="ORF">SAMN02745191_1391</name>
</gene>
<dbReference type="AlphaFoldDB" id="A0A1T4MSZ5"/>
<evidence type="ECO:0000313" key="10">
    <source>
        <dbReference type="Proteomes" id="UP000243297"/>
    </source>
</evidence>
<proteinExistence type="inferred from homology"/>
<keyword evidence="4 7" id="KW-0812">Transmembrane</keyword>
<feature type="transmembrane region" description="Helical" evidence="7">
    <location>
        <begin position="133"/>
        <end position="166"/>
    </location>
</feature>
<dbReference type="PANTHER" id="PTHR30043:SF1">
    <property type="entry name" value="ABC TRANSPORT SYSTEM PERMEASE PROTEIN P69"/>
    <property type="match status" value="1"/>
</dbReference>
<feature type="domain" description="ABC transmembrane type-1" evidence="8">
    <location>
        <begin position="86"/>
        <end position="270"/>
    </location>
</feature>
<dbReference type="Proteomes" id="UP000243297">
    <property type="component" value="Unassembled WGS sequence"/>
</dbReference>
<dbReference type="STRING" id="118967.SAMN02745191_1391"/>
<evidence type="ECO:0000256" key="7">
    <source>
        <dbReference type="RuleBase" id="RU363032"/>
    </source>
</evidence>
<dbReference type="EMBL" id="FUWY01000003">
    <property type="protein sequence ID" value="SJZ69957.1"/>
    <property type="molecule type" value="Genomic_DNA"/>
</dbReference>
<feature type="transmembrane region" description="Helical" evidence="7">
    <location>
        <begin position="30"/>
        <end position="48"/>
    </location>
</feature>
<dbReference type="GO" id="GO:0055085">
    <property type="term" value="P:transmembrane transport"/>
    <property type="evidence" value="ECO:0007669"/>
    <property type="project" value="InterPro"/>
</dbReference>
<keyword evidence="10" id="KW-1185">Reference proteome</keyword>
<dbReference type="GO" id="GO:0005886">
    <property type="term" value="C:plasma membrane"/>
    <property type="evidence" value="ECO:0007669"/>
    <property type="project" value="UniProtKB-SubCell"/>
</dbReference>
<dbReference type="SUPFAM" id="SSF161098">
    <property type="entry name" value="MetI-like"/>
    <property type="match status" value="1"/>
</dbReference>
<dbReference type="RefSeq" id="WP_078711792.1">
    <property type="nucleotide sequence ID" value="NZ_FUWY01000003.1"/>
</dbReference>
<dbReference type="PROSITE" id="PS50928">
    <property type="entry name" value="ABC_TM1"/>
    <property type="match status" value="1"/>
</dbReference>
<sequence>MSEIQLVNNEYRTSKSKRYKLKNKDFSDKLIKIILCLFCISLVVFLSTTTYKWDQFRPEIIMNMAVSFLRFDALKFSEMTYIASLLINTVFLGVLSTILAAVIAFPFGLLAATNLSSLRVSNCIKAVASFVRAVPTIIWVLIFISSYGLSATTAVVGMIFHGWAFFVKSYSESFEEVDAGIIEALKASGASWFQVITEAVLPTCATRIIAWLAMRSEINFAVAVVVGPAIGVAGTIGSVINAYSRSGFYPGLGFSILCVFIVAFLFELLINRLRTNTID</sequence>
<comment type="similarity">
    <text evidence="7">Belongs to the binding-protein-dependent transport system permease family.</text>
</comment>
<dbReference type="Pfam" id="PF00528">
    <property type="entry name" value="BPD_transp_1"/>
    <property type="match status" value="1"/>
</dbReference>
<comment type="subcellular location">
    <subcellularLocation>
        <location evidence="1 7">Cell membrane</location>
        <topology evidence="1 7">Multi-pass membrane protein</topology>
    </subcellularLocation>
</comment>
<keyword evidence="2 7" id="KW-0813">Transport</keyword>
<dbReference type="CDD" id="cd06261">
    <property type="entry name" value="TM_PBP2"/>
    <property type="match status" value="1"/>
</dbReference>
<evidence type="ECO:0000256" key="6">
    <source>
        <dbReference type="ARBA" id="ARBA00023136"/>
    </source>
</evidence>
<evidence type="ECO:0000259" key="8">
    <source>
        <dbReference type="PROSITE" id="PS50928"/>
    </source>
</evidence>
<dbReference type="Gene3D" id="1.10.3720.10">
    <property type="entry name" value="MetI-like"/>
    <property type="match status" value="1"/>
</dbReference>
<dbReference type="InterPro" id="IPR000515">
    <property type="entry name" value="MetI-like"/>
</dbReference>
<evidence type="ECO:0000256" key="3">
    <source>
        <dbReference type="ARBA" id="ARBA00022475"/>
    </source>
</evidence>
<evidence type="ECO:0000256" key="2">
    <source>
        <dbReference type="ARBA" id="ARBA00022448"/>
    </source>
</evidence>
<evidence type="ECO:0000313" key="9">
    <source>
        <dbReference type="EMBL" id="SJZ69957.1"/>
    </source>
</evidence>
<organism evidence="9 10">
    <name type="scientific">Anaerorhabdus furcosa</name>
    <dbReference type="NCBI Taxonomy" id="118967"/>
    <lineage>
        <taxon>Bacteria</taxon>
        <taxon>Bacillati</taxon>
        <taxon>Bacillota</taxon>
        <taxon>Erysipelotrichia</taxon>
        <taxon>Erysipelotrichales</taxon>
        <taxon>Erysipelotrichaceae</taxon>
        <taxon>Anaerorhabdus</taxon>
    </lineage>
</organism>
<keyword evidence="6 7" id="KW-0472">Membrane</keyword>
<keyword evidence="3" id="KW-1003">Cell membrane</keyword>
<dbReference type="OrthoDB" id="789166at2"/>
<reference evidence="10" key="1">
    <citation type="submission" date="2017-02" db="EMBL/GenBank/DDBJ databases">
        <authorList>
            <person name="Varghese N."/>
            <person name="Submissions S."/>
        </authorList>
    </citation>
    <scope>NUCLEOTIDE SEQUENCE [LARGE SCALE GENOMIC DNA]</scope>
    <source>
        <strain evidence="10">ATCC 25662</strain>
    </source>
</reference>
<feature type="transmembrane region" description="Helical" evidence="7">
    <location>
        <begin position="249"/>
        <end position="270"/>
    </location>
</feature>
<feature type="transmembrane region" description="Helical" evidence="7">
    <location>
        <begin position="220"/>
        <end position="243"/>
    </location>
</feature>
<feature type="transmembrane region" description="Helical" evidence="7">
    <location>
        <begin position="81"/>
        <end position="112"/>
    </location>
</feature>
<evidence type="ECO:0000256" key="1">
    <source>
        <dbReference type="ARBA" id="ARBA00004651"/>
    </source>
</evidence>
<dbReference type="InterPro" id="IPR035906">
    <property type="entry name" value="MetI-like_sf"/>
</dbReference>
<protein>
    <submittedName>
        <fullName evidence="9">Phosphonate transport system permease protein</fullName>
    </submittedName>
</protein>